<evidence type="ECO:0000256" key="2">
    <source>
        <dbReference type="ARBA" id="ARBA00022723"/>
    </source>
</evidence>
<evidence type="ECO:0000256" key="1">
    <source>
        <dbReference type="ARBA" id="ARBA00010587"/>
    </source>
</evidence>
<dbReference type="InParanoid" id="A0A1E7F7R7"/>
<dbReference type="KEGG" id="fcy:FRACYDRAFT_240772"/>
<evidence type="ECO:0000256" key="3">
    <source>
        <dbReference type="ARBA" id="ARBA00023004"/>
    </source>
</evidence>
<keyword evidence="6" id="KW-1185">Reference proteome</keyword>
<dbReference type="OrthoDB" id="46181at2759"/>
<keyword evidence="2" id="KW-0479">Metal-binding</keyword>
<dbReference type="SUPFAM" id="SSF47188">
    <property type="entry name" value="Hemerythrin-like"/>
    <property type="match status" value="1"/>
</dbReference>
<dbReference type="Proteomes" id="UP000095751">
    <property type="component" value="Unassembled WGS sequence"/>
</dbReference>
<feature type="region of interest" description="Disordered" evidence="4">
    <location>
        <begin position="43"/>
        <end position="67"/>
    </location>
</feature>
<keyword evidence="3" id="KW-0408">Iron</keyword>
<evidence type="ECO:0000313" key="5">
    <source>
        <dbReference type="EMBL" id="OEU14238.1"/>
    </source>
</evidence>
<name>A0A1E7F7R7_9STRA</name>
<feature type="region of interest" description="Disordered" evidence="4">
    <location>
        <begin position="343"/>
        <end position="363"/>
    </location>
</feature>
<evidence type="ECO:0000256" key="4">
    <source>
        <dbReference type="SAM" id="MobiDB-lite"/>
    </source>
</evidence>
<proteinExistence type="inferred from homology"/>
<accession>A0A1E7F7R7</accession>
<dbReference type="AlphaFoldDB" id="A0A1E7F7R7"/>
<dbReference type="EMBL" id="KV784360">
    <property type="protein sequence ID" value="OEU14238.1"/>
    <property type="molecule type" value="Genomic_DNA"/>
</dbReference>
<organism evidence="5 6">
    <name type="scientific">Fragilariopsis cylindrus CCMP1102</name>
    <dbReference type="NCBI Taxonomy" id="635003"/>
    <lineage>
        <taxon>Eukaryota</taxon>
        <taxon>Sar</taxon>
        <taxon>Stramenopiles</taxon>
        <taxon>Ochrophyta</taxon>
        <taxon>Bacillariophyta</taxon>
        <taxon>Bacillariophyceae</taxon>
        <taxon>Bacillariophycidae</taxon>
        <taxon>Bacillariales</taxon>
        <taxon>Bacillariaceae</taxon>
        <taxon>Fragilariopsis</taxon>
    </lineage>
</organism>
<dbReference type="GO" id="GO:0046872">
    <property type="term" value="F:metal ion binding"/>
    <property type="evidence" value="ECO:0007669"/>
    <property type="project" value="UniProtKB-KW"/>
</dbReference>
<dbReference type="InterPro" id="IPR035938">
    <property type="entry name" value="Hemerythrin-like_sf"/>
</dbReference>
<protein>
    <recommendedName>
        <fullName evidence="7">Thioredoxin domain-containing protein</fullName>
    </recommendedName>
</protein>
<feature type="region of interest" description="Disordered" evidence="4">
    <location>
        <begin position="234"/>
        <end position="253"/>
    </location>
</feature>
<evidence type="ECO:0000313" key="6">
    <source>
        <dbReference type="Proteomes" id="UP000095751"/>
    </source>
</evidence>
<gene>
    <name evidence="5" type="ORF">FRACYDRAFT_240772</name>
</gene>
<comment type="similarity">
    <text evidence="1">Belongs to the hemerythrin family.</text>
</comment>
<reference evidence="5 6" key="1">
    <citation type="submission" date="2016-09" db="EMBL/GenBank/DDBJ databases">
        <title>Extensive genetic diversity and differential bi-allelic expression allows diatom success in the polar Southern Ocean.</title>
        <authorList>
            <consortium name="DOE Joint Genome Institute"/>
            <person name="Mock T."/>
            <person name="Otillar R.P."/>
            <person name="Strauss J."/>
            <person name="Dupont C."/>
            <person name="Frickenhaus S."/>
            <person name="Maumus F."/>
            <person name="Mcmullan M."/>
            <person name="Sanges R."/>
            <person name="Schmutz J."/>
            <person name="Toseland A."/>
            <person name="Valas R."/>
            <person name="Veluchamy A."/>
            <person name="Ward B.J."/>
            <person name="Allen A."/>
            <person name="Barry K."/>
            <person name="Falciatore A."/>
            <person name="Ferrante M."/>
            <person name="Fortunato A.E."/>
            <person name="Gloeckner G."/>
            <person name="Gruber A."/>
            <person name="Hipkin R."/>
            <person name="Janech M."/>
            <person name="Kroth P."/>
            <person name="Leese F."/>
            <person name="Lindquist E."/>
            <person name="Lyon B.R."/>
            <person name="Martin J."/>
            <person name="Mayer C."/>
            <person name="Parker M."/>
            <person name="Quesneville H."/>
            <person name="Raymond J."/>
            <person name="Uhlig C."/>
            <person name="Valentin K.U."/>
            <person name="Worden A.Z."/>
            <person name="Armbrust E.V."/>
            <person name="Bowler C."/>
            <person name="Green B."/>
            <person name="Moulton V."/>
            <person name="Van Oosterhout C."/>
            <person name="Grigoriev I."/>
        </authorList>
    </citation>
    <scope>NUCLEOTIDE SEQUENCE [LARGE SCALE GENOMIC DNA]</scope>
    <source>
        <strain evidence="5 6">CCMP1102</strain>
    </source>
</reference>
<sequence length="363" mass="40431">MHHQCRPNNLERLYGAQHYTYGYKVQLLLRALGSLGRCQGVLSPQKGHLGPNTEGAGSRRRGRGRQPPQLVVDKNLTSSTKLLAYNDKLPGGNGIKKPTVLHFYDGGCRPCAAQMELWASTIPQVQFICVCVESKQVAIMFHQMFSFQYAKNGYIPSNEYMPRGFGQLGCSGFIISDSNGNFITRKSSAYLQYGEHAFRNVEKLLNTELHGMNNTTAPVAATIERSAVIIDLTEEEPESSKSSKSKKSVGIMKTPKSVGVESMDDEHIECTNSFNRVLKDPSYENLDELYIILKMHFKHEEDLIGLYSNSLSNNSTFSKLTSHKMDHDRILSIAKNELDRVENNVSSTSASSCSMPQPGQPRV</sequence>
<evidence type="ECO:0008006" key="7">
    <source>
        <dbReference type="Google" id="ProtNLM"/>
    </source>
</evidence>
<dbReference type="Gene3D" id="1.20.120.50">
    <property type="entry name" value="Hemerythrin-like"/>
    <property type="match status" value="1"/>
</dbReference>
<dbReference type="SUPFAM" id="SSF52833">
    <property type="entry name" value="Thioredoxin-like"/>
    <property type="match status" value="1"/>
</dbReference>
<dbReference type="InterPro" id="IPR036249">
    <property type="entry name" value="Thioredoxin-like_sf"/>
</dbReference>